<gene>
    <name evidence="3" type="ORF">OIU84_013245</name>
</gene>
<evidence type="ECO:0008006" key="5">
    <source>
        <dbReference type="Google" id="ProtNLM"/>
    </source>
</evidence>
<evidence type="ECO:0000313" key="3">
    <source>
        <dbReference type="EMBL" id="KAJ6405235.1"/>
    </source>
</evidence>
<evidence type="ECO:0000256" key="2">
    <source>
        <dbReference type="SAM" id="Coils"/>
    </source>
</evidence>
<organism evidence="3 4">
    <name type="scientific">Salix udensis</name>
    <dbReference type="NCBI Taxonomy" id="889485"/>
    <lineage>
        <taxon>Eukaryota</taxon>
        <taxon>Viridiplantae</taxon>
        <taxon>Streptophyta</taxon>
        <taxon>Embryophyta</taxon>
        <taxon>Tracheophyta</taxon>
        <taxon>Spermatophyta</taxon>
        <taxon>Magnoliopsida</taxon>
        <taxon>eudicotyledons</taxon>
        <taxon>Gunneridae</taxon>
        <taxon>Pentapetalae</taxon>
        <taxon>rosids</taxon>
        <taxon>fabids</taxon>
        <taxon>Malpighiales</taxon>
        <taxon>Salicaceae</taxon>
        <taxon>Saliceae</taxon>
        <taxon>Salix</taxon>
    </lineage>
</organism>
<dbReference type="GO" id="GO:0032991">
    <property type="term" value="C:protein-containing complex"/>
    <property type="evidence" value="ECO:0007669"/>
    <property type="project" value="UniProtKB-ARBA"/>
</dbReference>
<name>A0AAD6NU74_9ROSI</name>
<evidence type="ECO:0000256" key="1">
    <source>
        <dbReference type="ARBA" id="ARBA00023054"/>
    </source>
</evidence>
<dbReference type="Proteomes" id="UP001162972">
    <property type="component" value="Chromosome 2"/>
</dbReference>
<protein>
    <recommendedName>
        <fullName evidence="5">DNA-directed RNA polymerase II protein</fullName>
    </recommendedName>
</protein>
<dbReference type="EMBL" id="JAPFFJ010000017">
    <property type="protein sequence ID" value="KAJ6405235.1"/>
    <property type="molecule type" value="Genomic_DNA"/>
</dbReference>
<dbReference type="GO" id="GO:0000323">
    <property type="term" value="C:lytic vacuole"/>
    <property type="evidence" value="ECO:0007669"/>
    <property type="project" value="TreeGrafter"/>
</dbReference>
<keyword evidence="1 2" id="KW-0175">Coiled coil</keyword>
<dbReference type="InterPro" id="IPR018791">
    <property type="entry name" value="UV_resistance/autophagy_Atg14"/>
</dbReference>
<reference evidence="3 4" key="1">
    <citation type="journal article" date="2023" name="Int. J. Mol. Sci.">
        <title>De Novo Assembly and Annotation of 11 Diverse Shrub Willow (Salix) Genomes Reveals Novel Gene Organization in Sex-Linked Regions.</title>
        <authorList>
            <person name="Hyden B."/>
            <person name="Feng K."/>
            <person name="Yates T.B."/>
            <person name="Jawdy S."/>
            <person name="Cereghino C."/>
            <person name="Smart L.B."/>
            <person name="Muchero W."/>
        </authorList>
    </citation>
    <scope>NUCLEOTIDE SEQUENCE [LARGE SCALE GENOMIC DNA]</scope>
    <source>
        <tissue evidence="3">Shoot tip</tissue>
    </source>
</reference>
<comment type="caution">
    <text evidence="3">The sequence shown here is derived from an EMBL/GenBank/DDBJ whole genome shotgun (WGS) entry which is preliminary data.</text>
</comment>
<dbReference type="Pfam" id="PF10186">
    <property type="entry name" value="ATG14"/>
    <property type="match status" value="1"/>
</dbReference>
<feature type="coiled-coil region" evidence="2">
    <location>
        <begin position="66"/>
        <end position="118"/>
    </location>
</feature>
<dbReference type="PANTHER" id="PTHR15157">
    <property type="entry name" value="UV RADIATION RESISTANCE-ASSOCIATED GENE PROTEIN"/>
    <property type="match status" value="1"/>
</dbReference>
<sequence length="475" mass="53389">MNKKSSCCAICENSNRASICPICVNYRLNEYSTLLKSLNSRRDSLYSKLSVVLVAKGKADDQFNWRVQQNEKLAILREKLHRNKEQLAQGKAKVEKLAQDLKKKNGMLESARNVLEKNRVEQLEKFYPNFICTQSLGHMAITSELLHKQSVVIKQICKLFPQRRVNVDGDRNFSGQYDQICNARLPRGLDPHSVSSEELAAALGYMVQLLNLVAHNLAAPTIHNAGFAGSCSRIWQRDSYWNACPSSRSNEYPLFIPRQNYCSTSAENSWTDKSSSNFGVASMESERRLQLDSTRSNSFNYSSVSPHSVETHKDLQKGVSLLKKSVACVTAYCYNLLCLDVPSDMSTFEAFAKLLSTLSSSKEVRSVFNLKMACSRSCKQVQKLNKSVWDVNSAISSSALLESAHALQLMKNTSYNNLPNSTASFIFATEISDGKNESFIDGWDLVEHPTFPPPPSQVEDIEHWTRAMFIDATKK</sequence>
<dbReference type="GO" id="GO:0000149">
    <property type="term" value="F:SNARE binding"/>
    <property type="evidence" value="ECO:0007669"/>
    <property type="project" value="TreeGrafter"/>
</dbReference>
<keyword evidence="4" id="KW-1185">Reference proteome</keyword>
<evidence type="ECO:0000313" key="4">
    <source>
        <dbReference type="Proteomes" id="UP001162972"/>
    </source>
</evidence>
<dbReference type="PANTHER" id="PTHR15157:SF5">
    <property type="entry name" value="UV RADIATION RESISTANCE-ASSOCIATED GENE PROTEIN"/>
    <property type="match status" value="1"/>
</dbReference>
<proteinExistence type="predicted"/>
<dbReference type="AlphaFoldDB" id="A0AAD6NU74"/>
<dbReference type="GO" id="GO:0035493">
    <property type="term" value="P:SNARE complex assembly"/>
    <property type="evidence" value="ECO:0007669"/>
    <property type="project" value="TreeGrafter"/>
</dbReference>
<accession>A0AAD6NU74</accession>
<dbReference type="GO" id="GO:0005768">
    <property type="term" value="C:endosome"/>
    <property type="evidence" value="ECO:0007669"/>
    <property type="project" value="TreeGrafter"/>
</dbReference>